<proteinExistence type="predicted"/>
<dbReference type="EMBL" id="CAADRP010001608">
    <property type="protein sequence ID" value="VFU44854.1"/>
    <property type="molecule type" value="Genomic_DNA"/>
</dbReference>
<accession>A0A6N2LUQ5</accession>
<feature type="region of interest" description="Disordered" evidence="1">
    <location>
        <begin position="1"/>
        <end position="46"/>
    </location>
</feature>
<gene>
    <name evidence="2" type="ORF">SVIM_LOCUS277923</name>
</gene>
<reference evidence="2" key="1">
    <citation type="submission" date="2019-03" db="EMBL/GenBank/DDBJ databases">
        <authorList>
            <person name="Mank J."/>
            <person name="Almeida P."/>
        </authorList>
    </citation>
    <scope>NUCLEOTIDE SEQUENCE</scope>
    <source>
        <strain evidence="2">78183</strain>
    </source>
</reference>
<protein>
    <submittedName>
        <fullName evidence="2">Uncharacterized protein</fullName>
    </submittedName>
</protein>
<evidence type="ECO:0000313" key="2">
    <source>
        <dbReference type="EMBL" id="VFU44854.1"/>
    </source>
</evidence>
<feature type="compositionally biased region" description="Basic and acidic residues" evidence="1">
    <location>
        <begin position="25"/>
        <end position="37"/>
    </location>
</feature>
<name>A0A6N2LUQ5_SALVM</name>
<dbReference type="AlphaFoldDB" id="A0A6N2LUQ5"/>
<evidence type="ECO:0000256" key="1">
    <source>
        <dbReference type="SAM" id="MobiDB-lite"/>
    </source>
</evidence>
<organism evidence="2">
    <name type="scientific">Salix viminalis</name>
    <name type="common">Common osier</name>
    <name type="synonym">Basket willow</name>
    <dbReference type="NCBI Taxonomy" id="40686"/>
    <lineage>
        <taxon>Eukaryota</taxon>
        <taxon>Viridiplantae</taxon>
        <taxon>Streptophyta</taxon>
        <taxon>Embryophyta</taxon>
        <taxon>Tracheophyta</taxon>
        <taxon>Spermatophyta</taxon>
        <taxon>Magnoliopsida</taxon>
        <taxon>eudicotyledons</taxon>
        <taxon>Gunneridae</taxon>
        <taxon>Pentapetalae</taxon>
        <taxon>rosids</taxon>
        <taxon>fabids</taxon>
        <taxon>Malpighiales</taxon>
        <taxon>Salicaceae</taxon>
        <taxon>Saliceae</taxon>
        <taxon>Salix</taxon>
    </lineage>
</organism>
<sequence length="159" mass="17789">MARFRFSVNDNRGVGASRTQQQEQEQQRGDTEADRNTGLRPPMLPPALALPAFQDSNGSGNGLRPPVLPPALALPAFQGSYGSGNGLVRYETSEDNREELQEVIYSLLNLRLHLIVLHAKTIWVRGSGRRYDMKEREERSCQIRVILSSASSNFVSCRF</sequence>